<dbReference type="InParanoid" id="A0A673ZPX6"/>
<evidence type="ECO:0000313" key="3">
    <source>
        <dbReference type="Proteomes" id="UP000472277"/>
    </source>
</evidence>
<accession>A0A673ZPX6</accession>
<evidence type="ECO:0000256" key="1">
    <source>
        <dbReference type="SAM" id="MobiDB-lite"/>
    </source>
</evidence>
<protein>
    <submittedName>
        <fullName evidence="2">Uncharacterized protein</fullName>
    </submittedName>
</protein>
<evidence type="ECO:0000313" key="2">
    <source>
        <dbReference type="Ensembl" id="ENSSTUP00000049364.1"/>
    </source>
</evidence>
<reference evidence="2" key="1">
    <citation type="submission" date="2025-08" db="UniProtKB">
        <authorList>
            <consortium name="Ensembl"/>
        </authorList>
    </citation>
    <scope>IDENTIFICATION</scope>
</reference>
<dbReference type="Ensembl" id="ENSSTUT00000051576.1">
    <property type="protein sequence ID" value="ENSSTUP00000049364.1"/>
    <property type="gene ID" value="ENSSTUG00000020842.1"/>
</dbReference>
<dbReference type="GeneTree" id="ENSGT01140000284976"/>
<dbReference type="Proteomes" id="UP000472277">
    <property type="component" value="Chromosome 8"/>
</dbReference>
<keyword evidence="3" id="KW-1185">Reference proteome</keyword>
<organism evidence="2 3">
    <name type="scientific">Salmo trutta</name>
    <name type="common">Brown trout</name>
    <dbReference type="NCBI Taxonomy" id="8032"/>
    <lineage>
        <taxon>Eukaryota</taxon>
        <taxon>Metazoa</taxon>
        <taxon>Chordata</taxon>
        <taxon>Craniata</taxon>
        <taxon>Vertebrata</taxon>
        <taxon>Euteleostomi</taxon>
        <taxon>Actinopterygii</taxon>
        <taxon>Neopterygii</taxon>
        <taxon>Teleostei</taxon>
        <taxon>Protacanthopterygii</taxon>
        <taxon>Salmoniformes</taxon>
        <taxon>Salmonidae</taxon>
        <taxon>Salmoninae</taxon>
        <taxon>Salmo</taxon>
    </lineage>
</organism>
<proteinExistence type="predicted"/>
<dbReference type="AlphaFoldDB" id="A0A673ZPX6"/>
<feature type="region of interest" description="Disordered" evidence="1">
    <location>
        <begin position="1"/>
        <end position="30"/>
    </location>
</feature>
<feature type="compositionally biased region" description="Polar residues" evidence="1">
    <location>
        <begin position="1"/>
        <end position="10"/>
    </location>
</feature>
<name>A0A673ZPX6_SALTR</name>
<sequence length="91" mass="9043">LCSQTQTDPTEPQDMESPHPSVGGPCNPSVGGPCNPSVGGPCSPSVGGPCNPSVGGPCSPSVGGPCSQRIEKANVLPLHPHYSSPPSLSQQ</sequence>
<reference evidence="2" key="2">
    <citation type="submission" date="2025-09" db="UniProtKB">
        <authorList>
            <consortium name="Ensembl"/>
        </authorList>
    </citation>
    <scope>IDENTIFICATION</scope>
</reference>